<gene>
    <name evidence="1" type="ORF">FISHEDRAFT_61933</name>
</gene>
<proteinExistence type="predicted"/>
<reference evidence="1 2" key="1">
    <citation type="journal article" date="2015" name="Fungal Genet. Biol.">
        <title>Evolution of novel wood decay mechanisms in Agaricales revealed by the genome sequences of Fistulina hepatica and Cylindrobasidium torrendii.</title>
        <authorList>
            <person name="Floudas D."/>
            <person name="Held B.W."/>
            <person name="Riley R."/>
            <person name="Nagy L.G."/>
            <person name="Koehler G."/>
            <person name="Ransdell A.S."/>
            <person name="Younus H."/>
            <person name="Chow J."/>
            <person name="Chiniquy J."/>
            <person name="Lipzen A."/>
            <person name="Tritt A."/>
            <person name="Sun H."/>
            <person name="Haridas S."/>
            <person name="LaButti K."/>
            <person name="Ohm R.A."/>
            <person name="Kues U."/>
            <person name="Blanchette R.A."/>
            <person name="Grigoriev I.V."/>
            <person name="Minto R.E."/>
            <person name="Hibbett D.S."/>
        </authorList>
    </citation>
    <scope>NUCLEOTIDE SEQUENCE [LARGE SCALE GENOMIC DNA]</scope>
    <source>
        <strain evidence="1 2">ATCC 64428</strain>
    </source>
</reference>
<sequence>MSVVVAIGEPTSVRLPSTTAPALKSISRTTCLDKENINPVTGLACDNVRAGKKRKSKGDQIAFVEGSKSKKLKLDALQCKGLPRSRFALAAKFPVRSVGQLIWTLLKRLAHVCIKGLDEFARRFMITFHGPRYDLHANIRIFCFYLSLNNGGLVAGLV</sequence>
<dbReference type="Proteomes" id="UP000054144">
    <property type="component" value="Unassembled WGS sequence"/>
</dbReference>
<accession>A0A0D7A106</accession>
<name>A0A0D7A106_9AGAR</name>
<protein>
    <submittedName>
        <fullName evidence="1">Uncharacterized protein</fullName>
    </submittedName>
</protein>
<keyword evidence="2" id="KW-1185">Reference proteome</keyword>
<dbReference type="EMBL" id="KN882092">
    <property type="protein sequence ID" value="KIY44405.1"/>
    <property type="molecule type" value="Genomic_DNA"/>
</dbReference>
<dbReference type="AlphaFoldDB" id="A0A0D7A106"/>
<evidence type="ECO:0000313" key="2">
    <source>
        <dbReference type="Proteomes" id="UP000054144"/>
    </source>
</evidence>
<organism evidence="1 2">
    <name type="scientific">Fistulina hepatica ATCC 64428</name>
    <dbReference type="NCBI Taxonomy" id="1128425"/>
    <lineage>
        <taxon>Eukaryota</taxon>
        <taxon>Fungi</taxon>
        <taxon>Dikarya</taxon>
        <taxon>Basidiomycota</taxon>
        <taxon>Agaricomycotina</taxon>
        <taxon>Agaricomycetes</taxon>
        <taxon>Agaricomycetidae</taxon>
        <taxon>Agaricales</taxon>
        <taxon>Fistulinaceae</taxon>
        <taxon>Fistulina</taxon>
    </lineage>
</organism>
<evidence type="ECO:0000313" key="1">
    <source>
        <dbReference type="EMBL" id="KIY44405.1"/>
    </source>
</evidence>